<dbReference type="EMBL" id="JPQT01000098">
    <property type="protein sequence ID" value="KFE52245.1"/>
    <property type="molecule type" value="Genomic_DNA"/>
</dbReference>
<organism evidence="3 4">
    <name type="scientific">Pseudomonas syringae</name>
    <dbReference type="NCBI Taxonomy" id="317"/>
    <lineage>
        <taxon>Bacteria</taxon>
        <taxon>Pseudomonadati</taxon>
        <taxon>Pseudomonadota</taxon>
        <taxon>Gammaproteobacteria</taxon>
        <taxon>Pseudomonadales</taxon>
        <taxon>Pseudomonadaceae</taxon>
        <taxon>Pseudomonas</taxon>
    </lineage>
</organism>
<dbReference type="PATRIC" id="fig|317.174.peg.1975"/>
<comment type="caution">
    <text evidence="3">The sequence shown here is derived from an EMBL/GenBank/DDBJ whole genome shotgun (WGS) entry which is preliminary data.</text>
</comment>
<reference evidence="3 4" key="1">
    <citation type="submission" date="2014-07" db="EMBL/GenBank/DDBJ databases">
        <title>Draft Genome Sequences of Environmental Pseudomonas syringae strains.</title>
        <authorList>
            <person name="Baltrus D.A."/>
            <person name="Berge O."/>
            <person name="Morris C."/>
        </authorList>
    </citation>
    <scope>NUCLEOTIDE SEQUENCE [LARGE SCALE GENOMIC DNA]</scope>
    <source>
        <strain evidence="3 4">CEB003</strain>
    </source>
</reference>
<dbReference type="AlphaFoldDB" id="A0A085V9Y2"/>
<dbReference type="Gene3D" id="3.50.50.60">
    <property type="entry name" value="FAD/NAD(P)-binding domain"/>
    <property type="match status" value="1"/>
</dbReference>
<protein>
    <submittedName>
        <fullName evidence="3">Oxidoreductase</fullName>
    </submittedName>
</protein>
<proteinExistence type="predicted"/>
<accession>A0A085V9Y2</accession>
<evidence type="ECO:0000256" key="1">
    <source>
        <dbReference type="ARBA" id="ARBA00023002"/>
    </source>
</evidence>
<feature type="domain" description="FAD dependent oxidoreductase" evidence="2">
    <location>
        <begin position="38"/>
        <end position="402"/>
    </location>
</feature>
<dbReference type="PANTHER" id="PTHR13847">
    <property type="entry name" value="SARCOSINE DEHYDROGENASE-RELATED"/>
    <property type="match status" value="1"/>
</dbReference>
<evidence type="ECO:0000313" key="3">
    <source>
        <dbReference type="EMBL" id="KFE52245.1"/>
    </source>
</evidence>
<dbReference type="Pfam" id="PF01266">
    <property type="entry name" value="DAO"/>
    <property type="match status" value="1"/>
</dbReference>
<dbReference type="RefSeq" id="WP_047574157.1">
    <property type="nucleotide sequence ID" value="NZ_JPQT01000098.1"/>
</dbReference>
<dbReference type="InterPro" id="IPR006076">
    <property type="entry name" value="FAD-dep_OxRdtase"/>
</dbReference>
<dbReference type="PANTHER" id="PTHR13847:SF281">
    <property type="entry name" value="FAD DEPENDENT OXIDOREDUCTASE DOMAIN-CONTAINING PROTEIN"/>
    <property type="match status" value="1"/>
</dbReference>
<dbReference type="Proteomes" id="UP000028643">
    <property type="component" value="Unassembled WGS sequence"/>
</dbReference>
<evidence type="ECO:0000313" key="4">
    <source>
        <dbReference type="Proteomes" id="UP000028643"/>
    </source>
</evidence>
<dbReference type="Gene3D" id="3.30.9.10">
    <property type="entry name" value="D-Amino Acid Oxidase, subunit A, domain 2"/>
    <property type="match status" value="1"/>
</dbReference>
<dbReference type="SUPFAM" id="SSF51905">
    <property type="entry name" value="FAD/NAD(P)-binding domain"/>
    <property type="match status" value="1"/>
</dbReference>
<gene>
    <name evidence="3" type="ORF">IV02_09650</name>
</gene>
<keyword evidence="1" id="KW-0560">Oxidoreductase</keyword>
<evidence type="ECO:0000259" key="2">
    <source>
        <dbReference type="Pfam" id="PF01266"/>
    </source>
</evidence>
<dbReference type="GO" id="GO:0005737">
    <property type="term" value="C:cytoplasm"/>
    <property type="evidence" value="ECO:0007669"/>
    <property type="project" value="TreeGrafter"/>
</dbReference>
<dbReference type="InterPro" id="IPR036188">
    <property type="entry name" value="FAD/NAD-bd_sf"/>
</dbReference>
<sequence>MSTHSIKRLPVDTGISGWEAISTRSAPVRELDGSVTADWLIIGAGFAGLSAARRLAQLRPGDRIVVVDAHEIAKGPAGRNSGFMIDVPHSLSSGEYSVAGESATALEIAQNRFAIDFAAQAAREYGMAADTFDPSGKINAAATERGLKLNHNYAKSLKGIGEHYELFDAAQMRAITGSSYYQGGLYTPGAVMIQPAQYIRDLAQGLGEKISLYERSPVIELSRQSGTWLAKSPRGQVSAAKVILAVNGHIEDFGHFQGRLLHVFTYASMTAAYRDDDFDKAAPGHPRWALLPADPMGATVRKITSDGLSRIVIRTKFTYDPTIQVTPKRVAAVAREQRHSLDLRFPELKATPLEFSWAGRLCLSRNSAAAFGEIEENLYSACCENGLGTVKSTLAGVMAAELATGTQSIFLERYSQSPGPSKLPPRILTRLGINSVISWQALRAGREG</sequence>
<name>A0A085V9Y2_PSESX</name>
<dbReference type="GO" id="GO:0016491">
    <property type="term" value="F:oxidoreductase activity"/>
    <property type="evidence" value="ECO:0007669"/>
    <property type="project" value="UniProtKB-KW"/>
</dbReference>